<gene>
    <name evidence="8" type="ORF">SAMN06297251_10411</name>
</gene>
<dbReference type="STRING" id="937218.SAMN06297251_10411"/>
<dbReference type="GO" id="GO:0005886">
    <property type="term" value="C:plasma membrane"/>
    <property type="evidence" value="ECO:0007669"/>
    <property type="project" value="UniProtKB-SubCell"/>
</dbReference>
<dbReference type="InterPro" id="IPR051311">
    <property type="entry name" value="DedA_domain"/>
</dbReference>
<reference evidence="8 9" key="1">
    <citation type="submission" date="2017-04" db="EMBL/GenBank/DDBJ databases">
        <authorList>
            <person name="Afonso C.L."/>
            <person name="Miller P.J."/>
            <person name="Scott M.A."/>
            <person name="Spackman E."/>
            <person name="Goraichik I."/>
            <person name="Dimitrov K.M."/>
            <person name="Suarez D.L."/>
            <person name="Swayne D.E."/>
        </authorList>
    </citation>
    <scope>NUCLEOTIDE SEQUENCE [LARGE SCALE GENOMIC DNA]</scope>
    <source>
        <strain evidence="8 9">CGMCC 1.10972</strain>
    </source>
</reference>
<feature type="transmembrane region" description="Helical" evidence="6">
    <location>
        <begin position="12"/>
        <end position="30"/>
    </location>
</feature>
<keyword evidence="5 6" id="KW-0472">Membrane</keyword>
<dbReference type="InterPro" id="IPR032816">
    <property type="entry name" value="VTT_dom"/>
</dbReference>
<keyword evidence="3 6" id="KW-0812">Transmembrane</keyword>
<evidence type="ECO:0000313" key="9">
    <source>
        <dbReference type="Proteomes" id="UP000192656"/>
    </source>
</evidence>
<dbReference type="RefSeq" id="WP_084409157.1">
    <property type="nucleotide sequence ID" value="NZ_FWXR01000004.1"/>
</dbReference>
<dbReference type="PANTHER" id="PTHR42709">
    <property type="entry name" value="ALKALINE PHOSPHATASE LIKE PROTEIN"/>
    <property type="match status" value="1"/>
</dbReference>
<dbReference type="EMBL" id="FWXR01000004">
    <property type="protein sequence ID" value="SMC56648.1"/>
    <property type="molecule type" value="Genomic_DNA"/>
</dbReference>
<evidence type="ECO:0000256" key="4">
    <source>
        <dbReference type="ARBA" id="ARBA00022989"/>
    </source>
</evidence>
<organism evidence="8 9">
    <name type="scientific">Fulvimarina manganoxydans</name>
    <dbReference type="NCBI Taxonomy" id="937218"/>
    <lineage>
        <taxon>Bacteria</taxon>
        <taxon>Pseudomonadati</taxon>
        <taxon>Pseudomonadota</taxon>
        <taxon>Alphaproteobacteria</taxon>
        <taxon>Hyphomicrobiales</taxon>
        <taxon>Aurantimonadaceae</taxon>
        <taxon>Fulvimarina</taxon>
    </lineage>
</organism>
<dbReference type="PANTHER" id="PTHR42709:SF6">
    <property type="entry name" value="UNDECAPRENYL PHOSPHATE TRANSPORTER A"/>
    <property type="match status" value="1"/>
</dbReference>
<proteinExistence type="predicted"/>
<dbReference type="Proteomes" id="UP000192656">
    <property type="component" value="Unassembled WGS sequence"/>
</dbReference>
<evidence type="ECO:0000256" key="6">
    <source>
        <dbReference type="SAM" id="Phobius"/>
    </source>
</evidence>
<accession>A0A1W2A8P8</accession>
<feature type="transmembrane region" description="Helical" evidence="6">
    <location>
        <begin position="140"/>
        <end position="163"/>
    </location>
</feature>
<name>A0A1W2A8P8_9HYPH</name>
<evidence type="ECO:0000256" key="3">
    <source>
        <dbReference type="ARBA" id="ARBA00022692"/>
    </source>
</evidence>
<sequence>MDAFVNSLMDTLGPFGIALLMFLENIFPPIPSELIMPLAGYEAASGSMSIAAVIIAGTLGSLAGVVPWYYLGKAMGLRRTKAFADKHGRWITMGADDVEKASDWFQRHGAGAVLFGRLVPTVRTLISVPAGIARMPLWQFLIYSAIGSAAWTTLLAMAGYLLGQQYETVQAYVGPVSNAVLVAIVAAYVYRVATFGKRQRRKAEKAEAKTAEG</sequence>
<keyword evidence="2" id="KW-1003">Cell membrane</keyword>
<feature type="transmembrane region" description="Helical" evidence="6">
    <location>
        <begin position="169"/>
        <end position="190"/>
    </location>
</feature>
<keyword evidence="4 6" id="KW-1133">Transmembrane helix</keyword>
<evidence type="ECO:0000256" key="2">
    <source>
        <dbReference type="ARBA" id="ARBA00022475"/>
    </source>
</evidence>
<evidence type="ECO:0000256" key="1">
    <source>
        <dbReference type="ARBA" id="ARBA00004651"/>
    </source>
</evidence>
<evidence type="ECO:0000256" key="5">
    <source>
        <dbReference type="ARBA" id="ARBA00023136"/>
    </source>
</evidence>
<feature type="domain" description="VTT" evidence="7">
    <location>
        <begin position="30"/>
        <end position="160"/>
    </location>
</feature>
<dbReference type="Pfam" id="PF09335">
    <property type="entry name" value="VTT_dom"/>
    <property type="match status" value="1"/>
</dbReference>
<evidence type="ECO:0000259" key="7">
    <source>
        <dbReference type="Pfam" id="PF09335"/>
    </source>
</evidence>
<keyword evidence="9" id="KW-1185">Reference proteome</keyword>
<comment type="subcellular location">
    <subcellularLocation>
        <location evidence="1">Cell membrane</location>
        <topology evidence="1">Multi-pass membrane protein</topology>
    </subcellularLocation>
</comment>
<dbReference type="AlphaFoldDB" id="A0A1W2A8P8"/>
<protein>
    <submittedName>
        <fullName evidence="8">Membrane protein DedA, SNARE-associated domain</fullName>
    </submittedName>
</protein>
<dbReference type="OrthoDB" id="9813426at2"/>
<feature type="transmembrane region" description="Helical" evidence="6">
    <location>
        <begin position="50"/>
        <end position="71"/>
    </location>
</feature>
<evidence type="ECO:0000313" key="8">
    <source>
        <dbReference type="EMBL" id="SMC56648.1"/>
    </source>
</evidence>